<feature type="region of interest" description="Disordered" evidence="1">
    <location>
        <begin position="22"/>
        <end position="48"/>
    </location>
</feature>
<dbReference type="AlphaFoldDB" id="A0A0A9GZG8"/>
<sequence length="88" mass="9306">MRLIKGYTILTAPDPTISSYRMKRPVGSFSANPSSSSSSSGGSVWGSSASTGSIALLSLYQPTNPRNCFQGERSPPLRFIAGQRYGGC</sequence>
<feature type="compositionally biased region" description="Low complexity" evidence="1">
    <location>
        <begin position="27"/>
        <end position="48"/>
    </location>
</feature>
<accession>A0A0A9GZG8</accession>
<evidence type="ECO:0000313" key="2">
    <source>
        <dbReference type="EMBL" id="JAE25988.1"/>
    </source>
</evidence>
<protein>
    <submittedName>
        <fullName evidence="2">Uncharacterized protein</fullName>
    </submittedName>
</protein>
<reference evidence="2" key="2">
    <citation type="journal article" date="2015" name="Data Brief">
        <title>Shoot transcriptome of the giant reed, Arundo donax.</title>
        <authorList>
            <person name="Barrero R.A."/>
            <person name="Guerrero F.D."/>
            <person name="Moolhuijzen P."/>
            <person name="Goolsby J.A."/>
            <person name="Tidwell J."/>
            <person name="Bellgard S.E."/>
            <person name="Bellgard M.I."/>
        </authorList>
    </citation>
    <scope>NUCLEOTIDE SEQUENCE</scope>
    <source>
        <tissue evidence="2">Shoot tissue taken approximately 20 cm above the soil surface</tissue>
    </source>
</reference>
<proteinExistence type="predicted"/>
<organism evidence="2">
    <name type="scientific">Arundo donax</name>
    <name type="common">Giant reed</name>
    <name type="synonym">Donax arundinaceus</name>
    <dbReference type="NCBI Taxonomy" id="35708"/>
    <lineage>
        <taxon>Eukaryota</taxon>
        <taxon>Viridiplantae</taxon>
        <taxon>Streptophyta</taxon>
        <taxon>Embryophyta</taxon>
        <taxon>Tracheophyta</taxon>
        <taxon>Spermatophyta</taxon>
        <taxon>Magnoliopsida</taxon>
        <taxon>Liliopsida</taxon>
        <taxon>Poales</taxon>
        <taxon>Poaceae</taxon>
        <taxon>PACMAD clade</taxon>
        <taxon>Arundinoideae</taxon>
        <taxon>Arundineae</taxon>
        <taxon>Arundo</taxon>
    </lineage>
</organism>
<dbReference type="EMBL" id="GBRH01171908">
    <property type="protein sequence ID" value="JAE25988.1"/>
    <property type="molecule type" value="Transcribed_RNA"/>
</dbReference>
<evidence type="ECO:0000256" key="1">
    <source>
        <dbReference type="SAM" id="MobiDB-lite"/>
    </source>
</evidence>
<name>A0A0A9GZG8_ARUDO</name>
<reference evidence="2" key="1">
    <citation type="submission" date="2014-09" db="EMBL/GenBank/DDBJ databases">
        <authorList>
            <person name="Magalhaes I.L.F."/>
            <person name="Oliveira U."/>
            <person name="Santos F.R."/>
            <person name="Vidigal T.H.D.A."/>
            <person name="Brescovit A.D."/>
            <person name="Santos A.J."/>
        </authorList>
    </citation>
    <scope>NUCLEOTIDE SEQUENCE</scope>
    <source>
        <tissue evidence="2">Shoot tissue taken approximately 20 cm above the soil surface</tissue>
    </source>
</reference>